<feature type="coiled-coil region" evidence="4">
    <location>
        <begin position="443"/>
        <end position="533"/>
    </location>
</feature>
<feature type="coiled-coil region" evidence="4">
    <location>
        <begin position="1416"/>
        <end position="1457"/>
    </location>
</feature>
<dbReference type="InterPro" id="IPR012929">
    <property type="entry name" value="Nucleoprot-TPR/MLP1-2_dom"/>
</dbReference>
<keyword evidence="2 4" id="KW-0175">Coiled coil</keyword>
<evidence type="ECO:0000259" key="8">
    <source>
        <dbReference type="Pfam" id="PF25785"/>
    </source>
</evidence>
<evidence type="ECO:0000313" key="9">
    <source>
        <dbReference type="EMBL" id="CUS11828.1"/>
    </source>
</evidence>
<feature type="region of interest" description="Disordered" evidence="5">
    <location>
        <begin position="1655"/>
        <end position="1677"/>
    </location>
</feature>
<feature type="region of interest" description="Disordered" evidence="5">
    <location>
        <begin position="384"/>
        <end position="410"/>
    </location>
</feature>
<evidence type="ECO:0000259" key="7">
    <source>
        <dbReference type="Pfam" id="PF25481"/>
    </source>
</evidence>
<keyword evidence="10" id="KW-1185">Reference proteome</keyword>
<feature type="domain" description="NUA/TPR/MLP1-2-like" evidence="8">
    <location>
        <begin position="508"/>
        <end position="615"/>
    </location>
</feature>
<name>A0A292PYX4_9PEZI</name>
<feature type="coiled-coil region" evidence="4">
    <location>
        <begin position="104"/>
        <end position="374"/>
    </location>
</feature>
<evidence type="ECO:0000313" key="10">
    <source>
        <dbReference type="Proteomes" id="UP001412239"/>
    </source>
</evidence>
<dbReference type="Pfam" id="PF25785">
    <property type="entry name" value="TPR"/>
    <property type="match status" value="1"/>
</dbReference>
<dbReference type="GO" id="GO:0006406">
    <property type="term" value="P:mRNA export from nucleus"/>
    <property type="evidence" value="ECO:0007669"/>
    <property type="project" value="TreeGrafter"/>
</dbReference>
<evidence type="ECO:0000256" key="1">
    <source>
        <dbReference type="ARBA" id="ARBA00004123"/>
    </source>
</evidence>
<protein>
    <submittedName>
        <fullName evidence="9">Uncharacterized protein</fullName>
    </submittedName>
</protein>
<dbReference type="EMBL" id="LN891011">
    <property type="protein sequence ID" value="CUS11828.1"/>
    <property type="molecule type" value="Genomic_DNA"/>
</dbReference>
<feature type="region of interest" description="Disordered" evidence="5">
    <location>
        <begin position="1217"/>
        <end position="1236"/>
    </location>
</feature>
<feature type="coiled-coil region" evidence="4">
    <location>
        <begin position="1732"/>
        <end position="1814"/>
    </location>
</feature>
<feature type="compositionally biased region" description="Polar residues" evidence="5">
    <location>
        <begin position="390"/>
        <end position="399"/>
    </location>
</feature>
<feature type="coiled-coil region" evidence="4">
    <location>
        <begin position="1502"/>
        <end position="1578"/>
    </location>
</feature>
<dbReference type="GO" id="GO:0006606">
    <property type="term" value="P:protein import into nucleus"/>
    <property type="evidence" value="ECO:0007669"/>
    <property type="project" value="InterPro"/>
</dbReference>
<sequence>MASVDVLTPSPGGGGAIDVTRLSTFLLVGEDVISSLAGITEDYITSVLRAIDDRAREYEDLRADKLRAEVELEQSVRTADNKVKGMKKQMDASLIETQEFKSKFENSETARKAVETELENYKSSRVTVDEEIHTLRTRVQSLESDKRDTLDALDRKANDYDRLQDEYAALQSTSIEKRQDISSLETQLRQAQSTQTSSKFKEQNLLQEVELLKKNNAWLENELGTKVAEFQKFRKEKAAQVSALQRELDEALSSVDITQRNSDNLKQRFDEVSKKAEDALAKVQDLQNKAVLQEENFRNEMHSQQRLAELFEQSTKSARARVADLERLLEQEHERESVEIGRARAAAETERAEKDAAITRVSQLEVQVERLEADLSAYATGLFNAGSPRGSINGNSTPNRRPGSAAGTPGGLNLASPAAIRLQKSGISVTQLYSDYMAMKASYEAEKRRNTRLEEAIEEVMQDLEQKAPEIQELREEDARLQKDLIEMSELLDRAHKENERIEKDSRTISLKFKDAEREVVVLRKQLRDLSTQLQVLLVEIEHRDSGADPLSAAQNEVYEQVINGTERDAAEGGTDRIISQKLTIFRGVRELQDKNEQLLKAIRELSMRMEQEERDRRAEQLGKEGTEVAQLRGVVAKLRDELTALGAKAQSFVRERDMFRRMLQNKGDLPANSGTNDQDMPASGAGPTSSQGPENLAELLRELQAQYDQFKTEALDNHTTLNDQTRRLAQEKTELEVKARTVASQLELANDRYEMLNGNFNILRMENTELQKRIASLQEAQAKEDVINRKLTEDLADSQSVLEGMRNETANLKAENNLWKNIEQRLAQDNEALSHERTRLNELIADLQSMQTQREREESETKRRLNSQNEKLETEIQQTKRRLNEEIEAAKKFAVRKEIDARDAQKKIDDLNSTLASTRESLVASQTNQTHLQSRVEGLTSQLKSVEEKLTIQSSQPQIASRSDGEDDDEDSEYRLRVLQEECDKLQGQLSDATNEIDNLKTQVEHYKLIALSGEEELASINETYDAYKESMEQQASEQEDKVHDLEQKLEDTNNELASVNQELSDLRQAELEKRQQFEDERSLLQSQINGLKEDTEKNTAAVSCYQEDLRSQARIAQDAQQNYERELVKHAEAAQALQQVREEHSKLKAEVYQIKSEAETAKSSLAVSESSWDSQKEMYVKELEETKKHSEGLSKQYKLLLDQFENVNTQISEIKKSRAASDDYNESREQPTTDRSLEDLREVLRYLRNEKEIVDVQYDLCLQENRRLKQQLDYTKTALDENKLLLAQERERESAQLRGAMQHKDLMDRISELNILRESNSALRSDCEKRAKKVNELTEKVDELVAKIRPLEDQVSALEAEREAKEEQVKLLQENSEHWKARAQQILQKYDVSLIGSGSSGLFNLAQRVDPAELEALKEQARTLEEKCSTLEAERDALQNQIAEFEELKQQELTEAAEVWRSKLSTIVQTTKVKLREAGDKLIAEKKNSTDTQEQLGALQTELNAARQSSSEEVKRLQEEKNRLESEFQAIQTKATEVEENFKSYKGRTSTLQRDMAILKKQYEEAQQEINELKALGKPAPIAPMAPTSDEATIEAEVTRRIAALPPANNSASIEAEVTRRLAEIQANQPAQLSAEPIDHTAAIEAEVARRIADFHASQTSQNTEPPQPVDNSAAIEAEVAKRMTQAQIIANSAAVEAEVSRRLAESQALHGSEPGEVTPSAADVEKIVEDRVKKEKEKLEQRITEARKGFQEYKAKAVAKALSDAAVDFDKKMAAKDEEHRKQVQALETAIAQLKREIGELKKQLEEVKATQSTVPQLDAERHQKALDAKDLEHQKEVQKIKEEEESKLEQAKVDIRHEVQAEFLVIKGGEADTTDPSAKKPPTQEELKAVIKRNVEHRLGKEKEKWQREIDNEQEKTIESKLQGVLAEKLKEMEAELQAQQMALLEKSKDALRQEGAARIKVQLSMMEKRNKTLEEKVKAYESLGGSPPQQAAPPATAIKPPGTAINPAPPQGETSQIPLPRGQGPPRRADGQGTGPAALRSLRGALESSIPRGGGRGGGQGGRGVGGQSQQPQQPPSGTQQSPAASQPYPQPAFQTPQMSQMGQMSPNQQQQQQQGLPQPVFGHRPSLPGQGQPQSQPQLPRPGIFGGGRGAGGPFNPSQGRGRGAAPQLQNIQTGHPQQNTTPSQQSPGRGMNPVARQFVPTKRLREDGTEAEDQSSNIGKRIRGGHTGQA</sequence>
<feature type="domain" description="Nucleoprotein TPR/MLP1-2" evidence="6">
    <location>
        <begin position="1082"/>
        <end position="1209"/>
    </location>
</feature>
<evidence type="ECO:0000256" key="3">
    <source>
        <dbReference type="ARBA" id="ARBA00023242"/>
    </source>
</evidence>
<reference evidence="9" key="1">
    <citation type="submission" date="2015-10" db="EMBL/GenBank/DDBJ databases">
        <authorList>
            <person name="Regsiter A."/>
            <person name="william w."/>
        </authorList>
    </citation>
    <scope>NUCLEOTIDE SEQUENCE</scope>
    <source>
        <strain evidence="9">Montdore</strain>
    </source>
</reference>
<feature type="coiled-coil region" evidence="4">
    <location>
        <begin position="1329"/>
        <end position="1384"/>
    </location>
</feature>
<dbReference type="InterPro" id="IPR057974">
    <property type="entry name" value="NUA/TPR/MLP1-2-like_dom"/>
</dbReference>
<feature type="region of interest" description="Disordered" evidence="5">
    <location>
        <begin position="1982"/>
        <end position="2237"/>
    </location>
</feature>
<dbReference type="GO" id="GO:0005643">
    <property type="term" value="C:nuclear pore"/>
    <property type="evidence" value="ECO:0007669"/>
    <property type="project" value="TreeGrafter"/>
</dbReference>
<feature type="domain" description="Nucleoprotein TPR/MPL1" evidence="7">
    <location>
        <begin position="194"/>
        <end position="271"/>
    </location>
</feature>
<comment type="subcellular location">
    <subcellularLocation>
        <location evidence="1">Nucleus</location>
    </subcellularLocation>
</comment>
<accession>A0A292PYX4</accession>
<feature type="region of interest" description="Disordered" evidence="5">
    <location>
        <begin position="949"/>
        <end position="973"/>
    </location>
</feature>
<dbReference type="InterPro" id="IPR057577">
    <property type="entry name" value="Nucleoprot-TPR/MLP1_dom"/>
</dbReference>
<feature type="compositionally biased region" description="Gly residues" evidence="5">
    <location>
        <begin position="2150"/>
        <end position="2159"/>
    </location>
</feature>
<dbReference type="PANTHER" id="PTHR18898:SF2">
    <property type="entry name" value="NUCLEOPROTEIN TPR"/>
    <property type="match status" value="1"/>
</dbReference>
<evidence type="ECO:0000256" key="2">
    <source>
        <dbReference type="ARBA" id="ARBA00023054"/>
    </source>
</evidence>
<feature type="coiled-coil region" evidence="4">
    <location>
        <begin position="977"/>
        <end position="1159"/>
    </location>
</feature>
<feature type="compositionally biased region" description="Basic and acidic residues" evidence="5">
    <location>
        <begin position="854"/>
        <end position="864"/>
    </location>
</feature>
<dbReference type="GO" id="GO:0017056">
    <property type="term" value="F:structural constituent of nuclear pore"/>
    <property type="evidence" value="ECO:0007669"/>
    <property type="project" value="TreeGrafter"/>
</dbReference>
<feature type="compositionally biased region" description="Low complexity" evidence="5">
    <location>
        <begin position="1992"/>
        <end position="2010"/>
    </location>
</feature>
<gene>
    <name evidence="9" type="ORF">GSTUAT00004085001</name>
</gene>
<feature type="compositionally biased region" description="Polar residues" evidence="5">
    <location>
        <begin position="952"/>
        <end position="961"/>
    </location>
</feature>
<feature type="region of interest" description="Disordered" evidence="5">
    <location>
        <begin position="851"/>
        <end position="877"/>
    </location>
</feature>
<feature type="compositionally biased region" description="Low complexity" evidence="5">
    <location>
        <begin position="2073"/>
        <end position="2149"/>
    </location>
</feature>
<keyword evidence="3" id="KW-0539">Nucleus</keyword>
<dbReference type="PANTHER" id="PTHR18898">
    <property type="entry name" value="NUCLEOPROTEIN TPR-RELATED"/>
    <property type="match status" value="1"/>
</dbReference>
<feature type="compositionally biased region" description="Gly residues" evidence="5">
    <location>
        <begin position="2057"/>
        <end position="2072"/>
    </location>
</feature>
<dbReference type="Gene3D" id="1.20.1170.10">
    <property type="match status" value="1"/>
</dbReference>
<evidence type="ECO:0000256" key="4">
    <source>
        <dbReference type="SAM" id="Coils"/>
    </source>
</evidence>
<dbReference type="Pfam" id="PF07926">
    <property type="entry name" value="TPR_MLP1_2"/>
    <property type="match status" value="1"/>
</dbReference>
<feature type="region of interest" description="Disordered" evidence="5">
    <location>
        <begin position="1870"/>
        <end position="1889"/>
    </location>
</feature>
<evidence type="ECO:0000259" key="6">
    <source>
        <dbReference type="Pfam" id="PF07926"/>
    </source>
</evidence>
<proteinExistence type="predicted"/>
<feature type="region of interest" description="Disordered" evidence="5">
    <location>
        <begin position="1706"/>
        <end position="1727"/>
    </location>
</feature>
<dbReference type="Proteomes" id="UP001412239">
    <property type="component" value="Unassembled WGS sequence"/>
</dbReference>
<feature type="region of interest" description="Disordered" evidence="5">
    <location>
        <begin position="1831"/>
        <end position="1854"/>
    </location>
</feature>
<feature type="coiled-coil region" evidence="4">
    <location>
        <begin position="589"/>
        <end position="616"/>
    </location>
</feature>
<dbReference type="Pfam" id="PF25481">
    <property type="entry name" value="Nucleoprot-TPR"/>
    <property type="match status" value="1"/>
</dbReference>
<feature type="region of interest" description="Disordered" evidence="5">
    <location>
        <begin position="667"/>
        <end position="694"/>
    </location>
</feature>
<organism evidence="9 10">
    <name type="scientific">Tuber aestivum</name>
    <name type="common">summer truffle</name>
    <dbReference type="NCBI Taxonomy" id="59557"/>
    <lineage>
        <taxon>Eukaryota</taxon>
        <taxon>Fungi</taxon>
        <taxon>Dikarya</taxon>
        <taxon>Ascomycota</taxon>
        <taxon>Pezizomycotina</taxon>
        <taxon>Pezizomycetes</taxon>
        <taxon>Pezizales</taxon>
        <taxon>Tuberaceae</taxon>
        <taxon>Tuber</taxon>
    </lineage>
</organism>
<feature type="compositionally biased region" description="Low complexity" evidence="5">
    <location>
        <begin position="2183"/>
        <end position="2194"/>
    </location>
</feature>
<evidence type="ECO:0000256" key="5">
    <source>
        <dbReference type="SAM" id="MobiDB-lite"/>
    </source>
</evidence>